<evidence type="ECO:0000313" key="2">
    <source>
        <dbReference type="Proteomes" id="UP001162060"/>
    </source>
</evidence>
<reference evidence="1" key="1">
    <citation type="submission" date="2024-01" db="EMBL/GenBank/DDBJ databases">
        <authorList>
            <person name="Webb A."/>
        </authorList>
    </citation>
    <scope>NUCLEOTIDE SEQUENCE</scope>
    <source>
        <strain evidence="1">Pm1</strain>
    </source>
</reference>
<proteinExistence type="predicted"/>
<accession>A0AAV1TCS9</accession>
<dbReference type="Proteomes" id="UP001162060">
    <property type="component" value="Unassembled WGS sequence"/>
</dbReference>
<gene>
    <name evidence="1" type="ORF">PM001_LOCUS4382</name>
</gene>
<dbReference type="AlphaFoldDB" id="A0AAV1TCS9"/>
<protein>
    <submittedName>
        <fullName evidence="1">Uncharacterized protein</fullName>
    </submittedName>
</protein>
<sequence length="376" mass="42003">MLFVLSVVLLVVVAVLLLVAFVAITWDHDIVQSYAALPSPADLGTQEFRWRCWLSPLTRRGWRTSILRSPCPRITLQCPFALLSADFAKLATSLGLPKLALEHVPFLFPQVAIGSLFLQLLGNSHFPASVRNIRLEAINIVQVRDLDMRFHSQDGEESTVPELKCIMVLTEKRFLETRIEFSVQTDLFDDQGTVWQSITWFSIPFKQDTLLVPLSVSASALDEDLVLRANSKLLADSFVCSKRNLTEYEEVSVVGLTGTHARKEDSVPMMWMLARAAVVLQEQGRVPQLPLMCRCVFAEDVAFVPLQRKIQLQSWISEEDTQEEPQAQVTKVALDVDATNVMTGILRTVGWVYTGQDESSKQPVITAAEGGSIDTN</sequence>
<dbReference type="EMBL" id="CAKLBY020000037">
    <property type="protein sequence ID" value="CAK7911529.1"/>
    <property type="molecule type" value="Genomic_DNA"/>
</dbReference>
<evidence type="ECO:0000313" key="1">
    <source>
        <dbReference type="EMBL" id="CAK7911529.1"/>
    </source>
</evidence>
<name>A0AAV1TCS9_9STRA</name>
<comment type="caution">
    <text evidence="1">The sequence shown here is derived from an EMBL/GenBank/DDBJ whole genome shotgun (WGS) entry which is preliminary data.</text>
</comment>
<organism evidence="1 2">
    <name type="scientific">Peronospora matthiolae</name>
    <dbReference type="NCBI Taxonomy" id="2874970"/>
    <lineage>
        <taxon>Eukaryota</taxon>
        <taxon>Sar</taxon>
        <taxon>Stramenopiles</taxon>
        <taxon>Oomycota</taxon>
        <taxon>Peronosporomycetes</taxon>
        <taxon>Peronosporales</taxon>
        <taxon>Peronosporaceae</taxon>
        <taxon>Peronospora</taxon>
    </lineage>
</organism>